<dbReference type="GeneTree" id="ENSGT00940000172542"/>
<feature type="chain" id="PRO_5018611271" description="Chemokine interleukin-8-like domain-containing protein" evidence="1">
    <location>
        <begin position="22"/>
        <end position="80"/>
    </location>
</feature>
<proteinExistence type="predicted"/>
<dbReference type="OMA" id="PTREWCG"/>
<dbReference type="Bgee" id="ENSNBRG00000004566">
    <property type="expression patterns" value="Expressed in mesonephros"/>
</dbReference>
<keyword evidence="1" id="KW-0732">Signal</keyword>
<accession>A0A3Q4GGK3</accession>
<reference evidence="2" key="1">
    <citation type="submission" date="2025-08" db="UniProtKB">
        <authorList>
            <consortium name="Ensembl"/>
        </authorList>
    </citation>
    <scope>IDENTIFICATION</scope>
</reference>
<keyword evidence="3" id="KW-1185">Reference proteome</keyword>
<dbReference type="GO" id="GO:0006955">
    <property type="term" value="P:immune response"/>
    <property type="evidence" value="ECO:0007669"/>
    <property type="project" value="InterPro"/>
</dbReference>
<dbReference type="GO" id="GO:0008009">
    <property type="term" value="F:chemokine activity"/>
    <property type="evidence" value="ECO:0007669"/>
    <property type="project" value="InterPro"/>
</dbReference>
<dbReference type="Proteomes" id="UP000261580">
    <property type="component" value="Unassembled WGS sequence"/>
</dbReference>
<protein>
    <recommendedName>
        <fullName evidence="4">Chemokine interleukin-8-like domain-containing protein</fullName>
    </recommendedName>
</protein>
<sequence length="80" mass="9212">AMPVSLLLVLVNSCFSVTAKAVNSPDFCCFRFFDKRIPKANIVSIVKTHRKCLTPAFEQFVKQIEEHLNQRHNQQLKHLS</sequence>
<feature type="signal peptide" evidence="1">
    <location>
        <begin position="1"/>
        <end position="21"/>
    </location>
</feature>
<dbReference type="AlphaFoldDB" id="A0A3Q4GGK3"/>
<reference evidence="2" key="2">
    <citation type="submission" date="2025-09" db="UniProtKB">
        <authorList>
            <consortium name="Ensembl"/>
        </authorList>
    </citation>
    <scope>IDENTIFICATION</scope>
</reference>
<dbReference type="Ensembl" id="ENSNBRT00000005961.1">
    <property type="protein sequence ID" value="ENSNBRP00000005783.1"/>
    <property type="gene ID" value="ENSNBRG00000004566.1"/>
</dbReference>
<evidence type="ECO:0000313" key="3">
    <source>
        <dbReference type="Proteomes" id="UP000261580"/>
    </source>
</evidence>
<evidence type="ECO:0000256" key="1">
    <source>
        <dbReference type="SAM" id="SignalP"/>
    </source>
</evidence>
<dbReference type="InterPro" id="IPR036048">
    <property type="entry name" value="Interleukin_8-like_sf"/>
</dbReference>
<dbReference type="GO" id="GO:0005576">
    <property type="term" value="C:extracellular region"/>
    <property type="evidence" value="ECO:0007669"/>
    <property type="project" value="InterPro"/>
</dbReference>
<organism evidence="2 3">
    <name type="scientific">Neolamprologus brichardi</name>
    <name type="common">Fairy cichlid</name>
    <name type="synonym">Lamprologus brichardi</name>
    <dbReference type="NCBI Taxonomy" id="32507"/>
    <lineage>
        <taxon>Eukaryota</taxon>
        <taxon>Metazoa</taxon>
        <taxon>Chordata</taxon>
        <taxon>Craniata</taxon>
        <taxon>Vertebrata</taxon>
        <taxon>Euteleostomi</taxon>
        <taxon>Actinopterygii</taxon>
        <taxon>Neopterygii</taxon>
        <taxon>Teleostei</taxon>
        <taxon>Neoteleostei</taxon>
        <taxon>Acanthomorphata</taxon>
        <taxon>Ovalentaria</taxon>
        <taxon>Cichlomorphae</taxon>
        <taxon>Cichliformes</taxon>
        <taxon>Cichlidae</taxon>
        <taxon>African cichlids</taxon>
        <taxon>Pseudocrenilabrinae</taxon>
        <taxon>Lamprologini</taxon>
        <taxon>Neolamprologus</taxon>
    </lineage>
</organism>
<dbReference type="STRING" id="32507.ENSNBRP00000005783"/>
<evidence type="ECO:0000313" key="2">
    <source>
        <dbReference type="Ensembl" id="ENSNBRP00000005783.1"/>
    </source>
</evidence>
<dbReference type="SUPFAM" id="SSF54117">
    <property type="entry name" value="Interleukin 8-like chemokines"/>
    <property type="match status" value="1"/>
</dbReference>
<dbReference type="Gene3D" id="2.40.50.40">
    <property type="match status" value="1"/>
</dbReference>
<evidence type="ECO:0008006" key="4">
    <source>
        <dbReference type="Google" id="ProtNLM"/>
    </source>
</evidence>
<name>A0A3Q4GGK3_NEOBR</name>